<evidence type="ECO:0000256" key="6">
    <source>
        <dbReference type="RuleBase" id="RU000304"/>
    </source>
</evidence>
<evidence type="ECO:0000259" key="8">
    <source>
        <dbReference type="PROSITE" id="PS50006"/>
    </source>
</evidence>
<dbReference type="PROSITE" id="PS00108">
    <property type="entry name" value="PROTEIN_KINASE_ST"/>
    <property type="match status" value="1"/>
</dbReference>
<evidence type="ECO:0000256" key="7">
    <source>
        <dbReference type="SAM" id="MobiDB-lite"/>
    </source>
</evidence>
<accession>A0A7M5TWW6</accession>
<feature type="domain" description="FHA" evidence="8">
    <location>
        <begin position="56"/>
        <end position="116"/>
    </location>
</feature>
<dbReference type="GeneID" id="136810659"/>
<dbReference type="AlphaFoldDB" id="A0A7M5TWW6"/>
<dbReference type="SUPFAM" id="SSF49879">
    <property type="entry name" value="SMAD/FHA domain"/>
    <property type="match status" value="1"/>
</dbReference>
<dbReference type="GO" id="GO:0000407">
    <property type="term" value="C:phagophore assembly site"/>
    <property type="evidence" value="ECO:0007669"/>
    <property type="project" value="TreeGrafter"/>
</dbReference>
<organism evidence="10 11">
    <name type="scientific">Clytia hemisphaerica</name>
    <dbReference type="NCBI Taxonomy" id="252671"/>
    <lineage>
        <taxon>Eukaryota</taxon>
        <taxon>Metazoa</taxon>
        <taxon>Cnidaria</taxon>
        <taxon>Hydrozoa</taxon>
        <taxon>Hydroidolina</taxon>
        <taxon>Leptothecata</taxon>
        <taxon>Obeliida</taxon>
        <taxon>Clytiidae</taxon>
        <taxon>Clytia</taxon>
    </lineage>
</organism>
<dbReference type="GO" id="GO:0005776">
    <property type="term" value="C:autophagosome"/>
    <property type="evidence" value="ECO:0007669"/>
    <property type="project" value="TreeGrafter"/>
</dbReference>
<keyword evidence="3" id="KW-0418">Kinase</keyword>
<evidence type="ECO:0000313" key="11">
    <source>
        <dbReference type="Proteomes" id="UP000594262"/>
    </source>
</evidence>
<dbReference type="Pfam" id="PF00069">
    <property type="entry name" value="Pkinase"/>
    <property type="match status" value="1"/>
</dbReference>
<dbReference type="PANTHER" id="PTHR24348:SF22">
    <property type="entry name" value="NON-SPECIFIC SERINE_THREONINE PROTEIN KINASE"/>
    <property type="match status" value="1"/>
</dbReference>
<dbReference type="OrthoDB" id="40902at2759"/>
<keyword evidence="4 5" id="KW-0067">ATP-binding</keyword>
<dbReference type="InterPro" id="IPR008271">
    <property type="entry name" value="Ser/Thr_kinase_AS"/>
</dbReference>
<evidence type="ECO:0000256" key="4">
    <source>
        <dbReference type="ARBA" id="ARBA00022840"/>
    </source>
</evidence>
<reference evidence="10" key="1">
    <citation type="submission" date="2021-01" db="UniProtKB">
        <authorList>
            <consortium name="EnsemblMetazoa"/>
        </authorList>
    </citation>
    <scope>IDENTIFICATION</scope>
</reference>
<dbReference type="PROSITE" id="PS00107">
    <property type="entry name" value="PROTEIN_KINASE_ATP"/>
    <property type="match status" value="1"/>
</dbReference>
<dbReference type="PROSITE" id="PS50006">
    <property type="entry name" value="FHA_DOMAIN"/>
    <property type="match status" value="1"/>
</dbReference>
<dbReference type="PANTHER" id="PTHR24348">
    <property type="entry name" value="SERINE/THREONINE-PROTEIN KINASE UNC-51-RELATED"/>
    <property type="match status" value="1"/>
</dbReference>
<keyword evidence="11" id="KW-1185">Reference proteome</keyword>
<dbReference type="InterPro" id="IPR011009">
    <property type="entry name" value="Kinase-like_dom_sf"/>
</dbReference>
<dbReference type="PROSITE" id="PS50011">
    <property type="entry name" value="PROTEIN_KINASE_DOM"/>
    <property type="match status" value="1"/>
</dbReference>
<proteinExistence type="inferred from homology"/>
<feature type="region of interest" description="Disordered" evidence="7">
    <location>
        <begin position="1"/>
        <end position="25"/>
    </location>
</feature>
<feature type="domain" description="Protein kinase" evidence="9">
    <location>
        <begin position="164"/>
        <end position="420"/>
    </location>
</feature>
<dbReference type="Gene3D" id="1.10.510.10">
    <property type="entry name" value="Transferase(Phosphotransferase) domain 1"/>
    <property type="match status" value="1"/>
</dbReference>
<keyword evidence="6" id="KW-0723">Serine/threonine-protein kinase</keyword>
<evidence type="ECO:0000313" key="10">
    <source>
        <dbReference type="EnsemblMetazoa" id="CLYHEMP002972.1"/>
    </source>
</evidence>
<dbReference type="Pfam" id="PF00498">
    <property type="entry name" value="FHA"/>
    <property type="match status" value="1"/>
</dbReference>
<evidence type="ECO:0000259" key="9">
    <source>
        <dbReference type="PROSITE" id="PS50011"/>
    </source>
</evidence>
<keyword evidence="2 5" id="KW-0547">Nucleotide-binding</keyword>
<comment type="similarity">
    <text evidence="6">Belongs to the protein kinase superfamily.</text>
</comment>
<dbReference type="InterPro" id="IPR017441">
    <property type="entry name" value="Protein_kinase_ATP_BS"/>
</dbReference>
<dbReference type="SMART" id="SM00240">
    <property type="entry name" value="FHA"/>
    <property type="match status" value="1"/>
</dbReference>
<protein>
    <submittedName>
        <fullName evidence="10">Uncharacterized protein</fullName>
    </submittedName>
</protein>
<sequence length="436" mass="50178">MSQSQLQSNLPSTKPSSYSDYAHISSQHPPDDDIWGVLVPLQLKKYDTCVLTEDVVSFGRLPDNTFMFSRERHNLQQKVFDNISKTHFVIKRDDNSSKVTITDKSMNGTYVNGQKIPTDKPFPLPHLSVVSMSVTKNKVFQFYNRTQLKLLFASAPSDFFKKYTLEDEILGKGGYATVKKGFKNQDYRDKVAVKIVDKDNIRNRCGSERDFSYEVNIVKDLDHENIVKIRDYFENDHFIYIVMELASEGSLLGYMRKRRSGVISEPLCKDFFKQILMGVKFLHENNIIHRDIKADNILLHRNPDVSFVAKITDFGASRHLSPQSQCLSPVGTEHYWAPEVNSGFGYTKQADLWSLGCLLFVMLFGQTPYKQKPNHAVIESLMDDARLANKPLVKDLLSGFLKMDPEQRLSIQEAIHHDWFHQQESVENPSKRQRVK</sequence>
<name>A0A7M5TWW6_9CNID</name>
<dbReference type="GO" id="GO:0016020">
    <property type="term" value="C:membrane"/>
    <property type="evidence" value="ECO:0007669"/>
    <property type="project" value="TreeGrafter"/>
</dbReference>
<dbReference type="GO" id="GO:0004674">
    <property type="term" value="F:protein serine/threonine kinase activity"/>
    <property type="evidence" value="ECO:0007669"/>
    <property type="project" value="UniProtKB-KW"/>
</dbReference>
<dbReference type="GO" id="GO:0005524">
    <property type="term" value="F:ATP binding"/>
    <property type="evidence" value="ECO:0007669"/>
    <property type="project" value="UniProtKB-UniRule"/>
</dbReference>
<dbReference type="SUPFAM" id="SSF56112">
    <property type="entry name" value="Protein kinase-like (PK-like)"/>
    <property type="match status" value="1"/>
</dbReference>
<dbReference type="SMART" id="SM00220">
    <property type="entry name" value="S_TKc"/>
    <property type="match status" value="1"/>
</dbReference>
<dbReference type="EnsemblMetazoa" id="CLYHEMT002972.1">
    <property type="protein sequence ID" value="CLYHEMP002972.1"/>
    <property type="gene ID" value="CLYHEMG002972"/>
</dbReference>
<evidence type="ECO:0000256" key="2">
    <source>
        <dbReference type="ARBA" id="ARBA00022741"/>
    </source>
</evidence>
<dbReference type="InterPro" id="IPR000253">
    <property type="entry name" value="FHA_dom"/>
</dbReference>
<dbReference type="GO" id="GO:0000045">
    <property type="term" value="P:autophagosome assembly"/>
    <property type="evidence" value="ECO:0007669"/>
    <property type="project" value="TreeGrafter"/>
</dbReference>
<evidence type="ECO:0000256" key="5">
    <source>
        <dbReference type="PROSITE-ProRule" id="PRU10141"/>
    </source>
</evidence>
<dbReference type="GO" id="GO:0005829">
    <property type="term" value="C:cytosol"/>
    <property type="evidence" value="ECO:0007669"/>
    <property type="project" value="TreeGrafter"/>
</dbReference>
<dbReference type="InterPro" id="IPR008984">
    <property type="entry name" value="SMAD_FHA_dom_sf"/>
</dbReference>
<keyword evidence="1" id="KW-0808">Transferase</keyword>
<evidence type="ECO:0000256" key="1">
    <source>
        <dbReference type="ARBA" id="ARBA00022679"/>
    </source>
</evidence>
<dbReference type="InterPro" id="IPR000719">
    <property type="entry name" value="Prot_kinase_dom"/>
</dbReference>
<dbReference type="Proteomes" id="UP000594262">
    <property type="component" value="Unplaced"/>
</dbReference>
<feature type="binding site" evidence="5">
    <location>
        <position position="194"/>
    </location>
    <ligand>
        <name>ATP</name>
        <dbReference type="ChEBI" id="CHEBI:30616"/>
    </ligand>
</feature>
<dbReference type="Gene3D" id="2.60.200.20">
    <property type="match status" value="1"/>
</dbReference>
<dbReference type="GO" id="GO:0010506">
    <property type="term" value="P:regulation of autophagy"/>
    <property type="evidence" value="ECO:0007669"/>
    <property type="project" value="InterPro"/>
</dbReference>
<dbReference type="InterPro" id="IPR045269">
    <property type="entry name" value="Atg1-like"/>
</dbReference>
<dbReference type="RefSeq" id="XP_066923330.1">
    <property type="nucleotide sequence ID" value="XM_067067229.1"/>
</dbReference>
<evidence type="ECO:0000256" key="3">
    <source>
        <dbReference type="ARBA" id="ARBA00022777"/>
    </source>
</evidence>